<dbReference type="Pfam" id="PF12146">
    <property type="entry name" value="Hydrolase_4"/>
    <property type="match status" value="1"/>
</dbReference>
<name>A0A2M9Y535_9LEPT</name>
<evidence type="ECO:0000313" key="2">
    <source>
        <dbReference type="EMBL" id="TGK96733.1"/>
    </source>
</evidence>
<dbReference type="RefSeq" id="WP_100789902.1">
    <property type="nucleotide sequence ID" value="NZ_NPDQ01000002.1"/>
</dbReference>
<dbReference type="SUPFAM" id="SSF53474">
    <property type="entry name" value="alpha/beta-Hydrolases"/>
    <property type="match status" value="1"/>
</dbReference>
<gene>
    <name evidence="2" type="ORF">EHQ30_09095</name>
</gene>
<protein>
    <submittedName>
        <fullName evidence="2">Alpha/beta fold hydrolase</fullName>
    </submittedName>
</protein>
<accession>A0A2M9Y535</accession>
<evidence type="ECO:0000313" key="3">
    <source>
        <dbReference type="Proteomes" id="UP000297891"/>
    </source>
</evidence>
<feature type="domain" description="Serine aminopeptidase S33" evidence="1">
    <location>
        <begin position="66"/>
        <end position="167"/>
    </location>
</feature>
<organism evidence="2 3">
    <name type="scientific">Leptospira brenneri</name>
    <dbReference type="NCBI Taxonomy" id="2023182"/>
    <lineage>
        <taxon>Bacteria</taxon>
        <taxon>Pseudomonadati</taxon>
        <taxon>Spirochaetota</taxon>
        <taxon>Spirochaetia</taxon>
        <taxon>Leptospirales</taxon>
        <taxon>Leptospiraceae</taxon>
        <taxon>Leptospira</taxon>
    </lineage>
</organism>
<dbReference type="GO" id="GO:0016787">
    <property type="term" value="F:hydrolase activity"/>
    <property type="evidence" value="ECO:0007669"/>
    <property type="project" value="UniProtKB-KW"/>
</dbReference>
<proteinExistence type="predicted"/>
<dbReference type="PANTHER" id="PTHR12277">
    <property type="entry name" value="ALPHA/BETA HYDROLASE DOMAIN-CONTAINING PROTEIN"/>
    <property type="match status" value="1"/>
</dbReference>
<dbReference type="AlphaFoldDB" id="A0A2M9Y535"/>
<dbReference type="Gene3D" id="3.40.50.1820">
    <property type="entry name" value="alpha/beta hydrolase"/>
    <property type="match status" value="1"/>
</dbReference>
<dbReference type="InterPro" id="IPR022742">
    <property type="entry name" value="Hydrolase_4"/>
</dbReference>
<dbReference type="PANTHER" id="PTHR12277:SF81">
    <property type="entry name" value="PROTEIN ABHD13"/>
    <property type="match status" value="1"/>
</dbReference>
<sequence>MKKLLYLIIICFNFLFLNCSSLYYHPTKETYFTPKQMGFSYTPVSITTKDGLKLNVWKIYSQKFEKPKAVILQFHGNGQNMSSHFISLVWLVNHGYELIVFDYRGYGESEGEPDPEDILEDSKLVLDFALKETKEKESKLIVYGQSLGGAVAMRAVADWEEKKEIVLFCIDGSFPSYREVAKQTMNHVLFPPIGNLFSWLFHDHTSPRDSIANLSPIPILIIHGTEDTVVFFENGKQIFGLAGEPKVFWEIRGGGHVDWMNLGQSKFAKDFLVLLNRHLY</sequence>
<keyword evidence="3" id="KW-1185">Reference proteome</keyword>
<dbReference type="InterPro" id="IPR029058">
    <property type="entry name" value="AB_hydrolase_fold"/>
</dbReference>
<dbReference type="EMBL" id="RQFP01000001">
    <property type="protein sequence ID" value="TGK96733.1"/>
    <property type="molecule type" value="Genomic_DNA"/>
</dbReference>
<dbReference type="Proteomes" id="UP000297891">
    <property type="component" value="Unassembled WGS sequence"/>
</dbReference>
<reference evidence="2" key="1">
    <citation type="journal article" date="2019" name="PLoS Negl. Trop. Dis.">
        <title>Revisiting the worldwide diversity of Leptospira species in the environment.</title>
        <authorList>
            <person name="Vincent A.T."/>
            <person name="Schiettekatte O."/>
            <person name="Bourhy P."/>
            <person name="Veyrier F.J."/>
            <person name="Picardeau M."/>
        </authorList>
    </citation>
    <scope>NUCLEOTIDE SEQUENCE [LARGE SCALE GENOMIC DNA]</scope>
    <source>
        <strain evidence="2">201800277</strain>
    </source>
</reference>
<comment type="caution">
    <text evidence="2">The sequence shown here is derived from an EMBL/GenBank/DDBJ whole genome shotgun (WGS) entry which is preliminary data.</text>
</comment>
<evidence type="ECO:0000259" key="1">
    <source>
        <dbReference type="Pfam" id="PF12146"/>
    </source>
</evidence>
<dbReference type="OrthoDB" id="9777090at2"/>
<keyword evidence="2" id="KW-0378">Hydrolase</keyword>